<protein>
    <submittedName>
        <fullName evidence="1">Uncharacterized protein</fullName>
    </submittedName>
</protein>
<dbReference type="EMBL" id="MN032614">
    <property type="protein sequence ID" value="QDJ96723.1"/>
    <property type="molecule type" value="Genomic_DNA"/>
</dbReference>
<organism evidence="1 2">
    <name type="scientific">Aeromonas phage PS1</name>
    <dbReference type="NCBI Taxonomy" id="2591406"/>
    <lineage>
        <taxon>Viruses</taxon>
        <taxon>Duplodnaviria</taxon>
        <taxon>Heunggongvirae</taxon>
        <taxon>Uroviricota</taxon>
        <taxon>Caudoviricetes</taxon>
        <taxon>Chimalliviridae</taxon>
        <taxon>Ferozepurvirus</taxon>
        <taxon>Ferozepurvirus PS1</taxon>
    </lineage>
</organism>
<accession>A0A514TUP1</accession>
<evidence type="ECO:0000313" key="1">
    <source>
        <dbReference type="EMBL" id="QDJ96723.1"/>
    </source>
</evidence>
<name>A0A514TUP1_9CAUD</name>
<evidence type="ECO:0000313" key="2">
    <source>
        <dbReference type="Proteomes" id="UP000317703"/>
    </source>
</evidence>
<gene>
    <name evidence="1" type="ORF">PS1_0212</name>
</gene>
<sequence>MQNFNSDKFVSFLHFANFVLPEEGIMELDEDTVNEVIKISLGEHLFTVTGKFWNKFCKIVEKEELGELLQMLEEVDGPFKYSAKPSVDDFLPNLAEDLKELPDNVKDVIQQRISGIVNITGIQIRRLAEIINKRIEEVSRDVNIIKDFDAFLTLDVTYEKGFKLFLCFDKIKPIFDEPTDIQILRTPMSNEDIKLYIGDDYKEIRRLFTLIEEGVNSLLECKAVSFSSLAKDFAISLVNGSIVQHLLQITPVFISFGGADNWRVFGDLTPNSTVCHKLLDQELEYIVKYLKEIPLEEGVDYYAVDINHLTVYGRNNLNKTVNGPHSKHSDHLSLRYNDGFFNLLLLRLKQSDNKICFSY</sequence>
<proteinExistence type="predicted"/>
<reference evidence="1" key="1">
    <citation type="submission" date="2019-06" db="EMBL/GenBank/DDBJ databases">
        <title>Complete genome sequence of Aeromonas hydrophila bacteriophage PS1.</title>
        <authorList>
            <person name="Rai S."/>
            <person name="Tyagi A."/>
            <person name="Kumar N."/>
            <person name="Singh N."/>
        </authorList>
    </citation>
    <scope>NUCLEOTIDE SEQUENCE [LARGE SCALE GENOMIC DNA]</scope>
</reference>
<keyword evidence="2" id="KW-1185">Reference proteome</keyword>
<dbReference type="Proteomes" id="UP000317703">
    <property type="component" value="Segment"/>
</dbReference>